<dbReference type="Gene3D" id="3.40.50.10130">
    <property type="match status" value="1"/>
</dbReference>
<dbReference type="SUPFAM" id="SSF47781">
    <property type="entry name" value="RuvA domain 2-like"/>
    <property type="match status" value="1"/>
</dbReference>
<evidence type="ECO:0000256" key="3">
    <source>
        <dbReference type="ARBA" id="ARBA00022722"/>
    </source>
</evidence>
<dbReference type="Gene3D" id="1.10.150.20">
    <property type="entry name" value="5' to 3' exonuclease, C-terminal subdomain"/>
    <property type="match status" value="1"/>
</dbReference>
<evidence type="ECO:0000256" key="10">
    <source>
        <dbReference type="ARBA" id="ARBA00072370"/>
    </source>
</evidence>
<feature type="region of interest" description="Disordered" evidence="11">
    <location>
        <begin position="555"/>
        <end position="597"/>
    </location>
</feature>
<dbReference type="InterPro" id="IPR010994">
    <property type="entry name" value="RuvA_2-like"/>
</dbReference>
<organism evidence="14 15">
    <name type="scientific">Cephus cinctus</name>
    <name type="common">Wheat stem sawfly</name>
    <dbReference type="NCBI Taxonomy" id="211228"/>
    <lineage>
        <taxon>Eukaryota</taxon>
        <taxon>Metazoa</taxon>
        <taxon>Ecdysozoa</taxon>
        <taxon>Arthropoda</taxon>
        <taxon>Hexapoda</taxon>
        <taxon>Insecta</taxon>
        <taxon>Pterygota</taxon>
        <taxon>Neoptera</taxon>
        <taxon>Endopterygota</taxon>
        <taxon>Hymenoptera</taxon>
        <taxon>Cephoidea</taxon>
        <taxon>Cephidae</taxon>
        <taxon>Cephus</taxon>
    </lineage>
</organism>
<dbReference type="GO" id="GO:0000014">
    <property type="term" value="F:single-stranded DNA endodeoxyribonuclease activity"/>
    <property type="evidence" value="ECO:0007669"/>
    <property type="project" value="TreeGrafter"/>
</dbReference>
<evidence type="ECO:0000313" key="14">
    <source>
        <dbReference type="Proteomes" id="UP000694920"/>
    </source>
</evidence>
<dbReference type="InterPro" id="IPR006166">
    <property type="entry name" value="ERCC4_domain"/>
</dbReference>
<dbReference type="PANTHER" id="PTHR10150:SF0">
    <property type="entry name" value="DNA REPAIR ENDONUCLEASE XPF"/>
    <property type="match status" value="1"/>
</dbReference>
<feature type="chain" id="PRO_5042596826" description="DNA repair endonuclease XPF" evidence="12">
    <location>
        <begin position="21"/>
        <end position="1015"/>
    </location>
</feature>
<accession>A0AAJ7FLP4</accession>
<protein>
    <recommendedName>
        <fullName evidence="10">DNA repair endonuclease XPF</fullName>
    </recommendedName>
</protein>
<keyword evidence="5" id="KW-0227">DNA damage</keyword>
<evidence type="ECO:0000256" key="8">
    <source>
        <dbReference type="ARBA" id="ARBA00023204"/>
    </source>
</evidence>
<dbReference type="RefSeq" id="XP_015597981.1">
    <property type="nucleotide sequence ID" value="XM_015742495.2"/>
</dbReference>
<dbReference type="GO" id="GO:1901255">
    <property type="term" value="P:nucleotide-excision repair involved in interstrand cross-link repair"/>
    <property type="evidence" value="ECO:0007669"/>
    <property type="project" value="TreeGrafter"/>
</dbReference>
<evidence type="ECO:0000259" key="13">
    <source>
        <dbReference type="SMART" id="SM00891"/>
    </source>
</evidence>
<keyword evidence="14" id="KW-1185">Reference proteome</keyword>
<evidence type="ECO:0000256" key="12">
    <source>
        <dbReference type="SAM" id="SignalP"/>
    </source>
</evidence>
<dbReference type="InterPro" id="IPR031420">
    <property type="entry name" value="UPF0669"/>
</dbReference>
<dbReference type="FunFam" id="3.40.50.10130:FF:000002">
    <property type="entry name" value="DNA repair endonuclease XPF"/>
    <property type="match status" value="1"/>
</dbReference>
<proteinExistence type="inferred from homology"/>
<dbReference type="PANTHER" id="PTHR10150">
    <property type="entry name" value="DNA REPAIR ENDONUCLEASE XPF"/>
    <property type="match status" value="1"/>
</dbReference>
<feature type="domain" description="ERCC4" evidence="13">
    <location>
        <begin position="763"/>
        <end position="843"/>
    </location>
</feature>
<comment type="subcellular location">
    <subcellularLocation>
        <location evidence="1">Nucleus</location>
    </subcellularLocation>
</comment>
<evidence type="ECO:0000256" key="1">
    <source>
        <dbReference type="ARBA" id="ARBA00004123"/>
    </source>
</evidence>
<feature type="compositionally biased region" description="Polar residues" evidence="11">
    <location>
        <begin position="583"/>
        <end position="596"/>
    </location>
</feature>
<name>A0AAJ7FLP4_CEPCN</name>
<dbReference type="CTD" id="31373"/>
<keyword evidence="9" id="KW-0539">Nucleus</keyword>
<dbReference type="Pfam" id="PF17065">
    <property type="entry name" value="UPF0669"/>
    <property type="match status" value="1"/>
</dbReference>
<keyword evidence="8" id="KW-0234">DNA repair</keyword>
<dbReference type="SUPFAM" id="SSF52980">
    <property type="entry name" value="Restriction endonuclease-like"/>
    <property type="match status" value="1"/>
</dbReference>
<dbReference type="AlphaFoldDB" id="A0AAJ7FLP4"/>
<feature type="compositionally biased region" description="Basic and acidic residues" evidence="11">
    <location>
        <begin position="555"/>
        <end position="571"/>
    </location>
</feature>
<dbReference type="GO" id="GO:0003684">
    <property type="term" value="F:damaged DNA binding"/>
    <property type="evidence" value="ECO:0007669"/>
    <property type="project" value="TreeGrafter"/>
</dbReference>
<keyword evidence="12" id="KW-0732">Signal</keyword>
<dbReference type="SMART" id="SM00891">
    <property type="entry name" value="ERCC4"/>
    <property type="match status" value="1"/>
</dbReference>
<feature type="compositionally biased region" description="Basic residues" evidence="11">
    <location>
        <begin position="1005"/>
        <end position="1015"/>
    </location>
</feature>
<feature type="signal peptide" evidence="12">
    <location>
        <begin position="1"/>
        <end position="20"/>
    </location>
</feature>
<comment type="similarity">
    <text evidence="2">Belongs to the XPF family.</text>
</comment>
<keyword evidence="4 15" id="KW-0255">Endonuclease</keyword>
<keyword evidence="3" id="KW-0540">Nuclease</keyword>
<sequence>MKQILFILLLIQVSKIVTKSEQLLHYVSDDVPGGSYKYYSLMYDGLVKISLTSQTGDADLYVSQSTTKPTYEPEHYCLQSTTCGEDIIYIPQGFKRPVGIGVYGHPSHELSKYTLLVYRVVTLRDAEIDEQNLSSNFDTEQTFFSNPIMLEYENQMFLEVLQEDGLVIAAKGLGLDTVFMNIMKVYSDPGNLVIVLGTTDYDEQYFIEKLRSVGLKFLPRIITAQFPSNERELMYLEGGVLFVSGRILVVDLLKKRLPIHLVTGMLVYRAHTILNACQEAFALRLYRQNNKTGFIKAFTNSALAFTIGFAQVERVMKTLFVKNLYLWPRFHVTVSSSLSKHKIVVTELHVKLTPKMLKIQSSLLDIMNYIVKELKNTNKYLDLDEITTENAMAKKFHKQLQLQLDPIWHQLSFRTKQLIADLKTLRSLLICLTHEDSVSFYEKFYRLRTTDYAMNSSGWLLLDTVENLVAYARDRVYDNKKELKPEPCPKWSALSEILREIQDNIVKQKTDEKVDTVLILVQDRNTCDQVKKYLTMGATKYLSLKAEKLQSLNKTSKDNLSKNDGIESKDTDNEEETKESYVLSLSQKPSGTNQSDVVEGEPLCQDYFDDCSELADIDLTAIGTPNLPIVIVQSLKKHGDPMALQRILSEKVPRYIVMYAADISAVRQLEAYQNNNPSIQLNVYFLIYGGSVEEQAYLTSLRREKEAFDMLINTKTTMVVPADQDGKSDECLALIRESGSAFEDAENTRKGGIQGDNTKVEERVIVDMREFRSELPALLHKRGIEIEPVQLLIGDYILSPEICVERKSISDLIGSLNSGRLYNQAVAMTRHYTKPMLLIEFDPNKPFCFQGHYYISKDMKNTDITVKLQLLTLHFPRLKLVWSPSPHATAQLFEELKQGREQPDGNKAAQIGMDENTEDKEIMVEKYNSHVQDFLAKLPGVHSKNLRVILNKGKSLDHLVNLTMEELTDMLSNTNDAKLLYNALHDKFLPVKDAGVQNPRESSKRGRGIFRKRKQ</sequence>
<evidence type="ECO:0000256" key="7">
    <source>
        <dbReference type="ARBA" id="ARBA00023125"/>
    </source>
</evidence>
<evidence type="ECO:0000313" key="15">
    <source>
        <dbReference type="RefSeq" id="XP_015597981.1"/>
    </source>
</evidence>
<gene>
    <name evidence="15" type="primary">LOC107269059</name>
</gene>
<reference evidence="15" key="1">
    <citation type="submission" date="2025-08" db="UniProtKB">
        <authorList>
            <consortium name="RefSeq"/>
        </authorList>
    </citation>
    <scope>IDENTIFICATION</scope>
</reference>
<feature type="region of interest" description="Disordered" evidence="11">
    <location>
        <begin position="994"/>
        <end position="1015"/>
    </location>
</feature>
<dbReference type="Proteomes" id="UP000694920">
    <property type="component" value="Unplaced"/>
</dbReference>
<keyword evidence="7" id="KW-0238">DNA-binding</keyword>
<evidence type="ECO:0000256" key="2">
    <source>
        <dbReference type="ARBA" id="ARBA00010015"/>
    </source>
</evidence>
<dbReference type="GO" id="GO:0000712">
    <property type="term" value="P:resolution of meiotic recombination intermediates"/>
    <property type="evidence" value="ECO:0007669"/>
    <property type="project" value="TreeGrafter"/>
</dbReference>
<dbReference type="InterPro" id="IPR011335">
    <property type="entry name" value="Restrct_endonuc-II-like"/>
</dbReference>
<dbReference type="CDD" id="cd20078">
    <property type="entry name" value="XPF_nuclease_XPF_euk"/>
    <property type="match status" value="1"/>
</dbReference>
<evidence type="ECO:0000256" key="9">
    <source>
        <dbReference type="ARBA" id="ARBA00023242"/>
    </source>
</evidence>
<dbReference type="KEGG" id="ccin:107269059"/>
<evidence type="ECO:0000256" key="6">
    <source>
        <dbReference type="ARBA" id="ARBA00022801"/>
    </source>
</evidence>
<dbReference type="GeneID" id="107269059"/>
<dbReference type="GO" id="GO:0000724">
    <property type="term" value="P:double-strand break repair via homologous recombination"/>
    <property type="evidence" value="ECO:0007669"/>
    <property type="project" value="TreeGrafter"/>
</dbReference>
<dbReference type="GO" id="GO:0003697">
    <property type="term" value="F:single-stranded DNA binding"/>
    <property type="evidence" value="ECO:0007669"/>
    <property type="project" value="TreeGrafter"/>
</dbReference>
<evidence type="ECO:0000256" key="11">
    <source>
        <dbReference type="SAM" id="MobiDB-lite"/>
    </source>
</evidence>
<dbReference type="GO" id="GO:0000110">
    <property type="term" value="C:nucleotide-excision repair factor 1 complex"/>
    <property type="evidence" value="ECO:0007669"/>
    <property type="project" value="TreeGrafter"/>
</dbReference>
<evidence type="ECO:0000256" key="4">
    <source>
        <dbReference type="ARBA" id="ARBA00022759"/>
    </source>
</evidence>
<keyword evidence="6" id="KW-0378">Hydrolase</keyword>
<dbReference type="InterPro" id="IPR047520">
    <property type="entry name" value="XPF_nuclease"/>
</dbReference>
<dbReference type="Pfam" id="PF02732">
    <property type="entry name" value="ERCC4"/>
    <property type="match status" value="1"/>
</dbReference>
<evidence type="ECO:0000256" key="5">
    <source>
        <dbReference type="ARBA" id="ARBA00022763"/>
    </source>
</evidence>